<dbReference type="AlphaFoldDB" id="A0A0C3APC9"/>
<reference evidence="2" key="2">
    <citation type="submission" date="2015-01" db="EMBL/GenBank/DDBJ databases">
        <title>Evolutionary Origins and Diversification of the Mycorrhizal Mutualists.</title>
        <authorList>
            <consortium name="DOE Joint Genome Institute"/>
            <consortium name="Mycorrhizal Genomics Consortium"/>
            <person name="Kohler A."/>
            <person name="Kuo A."/>
            <person name="Nagy L.G."/>
            <person name="Floudas D."/>
            <person name="Copeland A."/>
            <person name="Barry K.W."/>
            <person name="Cichocki N."/>
            <person name="Veneault-Fourrey C."/>
            <person name="LaButti K."/>
            <person name="Lindquist E.A."/>
            <person name="Lipzen A."/>
            <person name="Lundell T."/>
            <person name="Morin E."/>
            <person name="Murat C."/>
            <person name="Riley R."/>
            <person name="Ohm R."/>
            <person name="Sun H."/>
            <person name="Tunlid A."/>
            <person name="Henrissat B."/>
            <person name="Grigoriev I.V."/>
            <person name="Hibbett D.S."/>
            <person name="Martin F."/>
        </authorList>
    </citation>
    <scope>NUCLEOTIDE SEQUENCE [LARGE SCALE GENOMIC DNA]</scope>
    <source>
        <strain evidence="2">F 1598</strain>
    </source>
</reference>
<proteinExistence type="predicted"/>
<accession>A0A0C3APC9</accession>
<dbReference type="HOGENOM" id="CLU_2868490_0_0_1"/>
<evidence type="ECO:0000313" key="2">
    <source>
        <dbReference type="Proteomes" id="UP000054166"/>
    </source>
</evidence>
<keyword evidence="2" id="KW-1185">Reference proteome</keyword>
<protein>
    <submittedName>
        <fullName evidence="1">Uncharacterized protein</fullName>
    </submittedName>
</protein>
<dbReference type="Proteomes" id="UP000054166">
    <property type="component" value="Unassembled WGS sequence"/>
</dbReference>
<dbReference type="InParanoid" id="A0A0C3APC9"/>
<name>A0A0C3APC9_PILCF</name>
<sequence length="64" mass="7268">MQANLMELIKQPLGLLPFQTTLFSKYSSADLTSVHAVSVRVTRMRTLPWWDGYDSSSLRFVSSC</sequence>
<gene>
    <name evidence="1" type="ORF">PILCRDRAFT_827034</name>
</gene>
<organism evidence="1 2">
    <name type="scientific">Piloderma croceum (strain F 1598)</name>
    <dbReference type="NCBI Taxonomy" id="765440"/>
    <lineage>
        <taxon>Eukaryota</taxon>
        <taxon>Fungi</taxon>
        <taxon>Dikarya</taxon>
        <taxon>Basidiomycota</taxon>
        <taxon>Agaricomycotina</taxon>
        <taxon>Agaricomycetes</taxon>
        <taxon>Agaricomycetidae</taxon>
        <taxon>Atheliales</taxon>
        <taxon>Atheliaceae</taxon>
        <taxon>Piloderma</taxon>
    </lineage>
</organism>
<evidence type="ECO:0000313" key="1">
    <source>
        <dbReference type="EMBL" id="KIM75743.1"/>
    </source>
</evidence>
<reference evidence="1 2" key="1">
    <citation type="submission" date="2014-04" db="EMBL/GenBank/DDBJ databases">
        <authorList>
            <consortium name="DOE Joint Genome Institute"/>
            <person name="Kuo A."/>
            <person name="Tarkka M."/>
            <person name="Buscot F."/>
            <person name="Kohler A."/>
            <person name="Nagy L.G."/>
            <person name="Floudas D."/>
            <person name="Copeland A."/>
            <person name="Barry K.W."/>
            <person name="Cichocki N."/>
            <person name="Veneault-Fourrey C."/>
            <person name="LaButti K."/>
            <person name="Lindquist E.A."/>
            <person name="Lipzen A."/>
            <person name="Lundell T."/>
            <person name="Morin E."/>
            <person name="Murat C."/>
            <person name="Sun H."/>
            <person name="Tunlid A."/>
            <person name="Henrissat B."/>
            <person name="Grigoriev I.V."/>
            <person name="Hibbett D.S."/>
            <person name="Martin F."/>
            <person name="Nordberg H.P."/>
            <person name="Cantor M.N."/>
            <person name="Hua S.X."/>
        </authorList>
    </citation>
    <scope>NUCLEOTIDE SEQUENCE [LARGE SCALE GENOMIC DNA]</scope>
    <source>
        <strain evidence="1 2">F 1598</strain>
    </source>
</reference>
<dbReference type="EMBL" id="KN833043">
    <property type="protein sequence ID" value="KIM75743.1"/>
    <property type="molecule type" value="Genomic_DNA"/>
</dbReference>